<dbReference type="InterPro" id="IPR027417">
    <property type="entry name" value="P-loop_NTPase"/>
</dbReference>
<dbReference type="PANTHER" id="PTHR46312:SF2">
    <property type="entry name" value="NUCLEOTIDE-BINDING OLIGOMERIZATION DOMAIN-CONTAINING PROTEIN 2-LIKE"/>
    <property type="match status" value="1"/>
</dbReference>
<keyword evidence="3 6" id="KW-0808">Transferase</keyword>
<dbReference type="SUPFAM" id="SSF56399">
    <property type="entry name" value="ADP-ribosylation"/>
    <property type="match status" value="1"/>
</dbReference>
<dbReference type="GO" id="GO:0016779">
    <property type="term" value="F:nucleotidyltransferase activity"/>
    <property type="evidence" value="ECO:0007669"/>
    <property type="project" value="UniProtKB-KW"/>
</dbReference>
<evidence type="ECO:0000313" key="10">
    <source>
        <dbReference type="Proteomes" id="UP000663868"/>
    </source>
</evidence>
<keyword evidence="6" id="KW-0521">NADP</keyword>
<dbReference type="Pfam" id="PF01129">
    <property type="entry name" value="ART"/>
    <property type="match status" value="1"/>
</dbReference>
<evidence type="ECO:0000256" key="3">
    <source>
        <dbReference type="ARBA" id="ARBA00022679"/>
    </source>
</evidence>
<evidence type="ECO:0000256" key="1">
    <source>
        <dbReference type="ARBA" id="ARBA00009558"/>
    </source>
</evidence>
<dbReference type="InterPro" id="IPR011989">
    <property type="entry name" value="ARM-like"/>
</dbReference>
<evidence type="ECO:0000256" key="4">
    <source>
        <dbReference type="ARBA" id="ARBA00022695"/>
    </source>
</evidence>
<name>A0A818U2P4_9BILA</name>
<keyword evidence="4" id="KW-0548">Nucleotidyltransferase</keyword>
<evidence type="ECO:0000256" key="6">
    <source>
        <dbReference type="RuleBase" id="RU361228"/>
    </source>
</evidence>
<dbReference type="EC" id="2.4.2.31" evidence="6"/>
<dbReference type="Proteomes" id="UP000663860">
    <property type="component" value="Unassembled WGS sequence"/>
</dbReference>
<dbReference type="EMBL" id="CAJOBB010000494">
    <property type="protein sequence ID" value="CAF3692059.1"/>
    <property type="molecule type" value="Genomic_DNA"/>
</dbReference>
<dbReference type="InterPro" id="IPR007111">
    <property type="entry name" value="NACHT_NTPase"/>
</dbReference>
<dbReference type="InterPro" id="IPR000768">
    <property type="entry name" value="ART"/>
</dbReference>
<sequence length="849" mass="98211">MTYNRFVNSVLRELEEANQSPIYGYQHLPLLTLEESIEKLIPLVPGITDYVSAAKKQCNRSSSLLTNDQSAAIYLYSMSISFFSCLNEALRAEKRHALKPWFFYLKLFITALEKLPSIRKTVWRGIPIDISSNFTDGDVHIWWSVNSCSMNPNIIQPFLGDKGTLFIIETINGKDISMFSAFPVEQEIVLMPGTRLRVKSSSFNHIDRLFVIPLEETDHQNESQFTPGYLSELMKLEYQQHNRIELIMNPSKSFPIQQSYINLAIVETKEQKEKEKKLLNTKHSNDEIISTFEEIYDTKTLVEVEDMFKICKNQTKRLLVFGRAGIGKTTFCQYVAHQWAIGTIWQQYQLVVFIRLRNLTEWRYPLLTSGAKYSLIDIVKTEYFHHDLTDKYETLLKEELNNNQILWLLDGYDEIAQNIPLHLKYLLEQLLKTPHHILTSRPYLNTLSYDVQMEITGFTDDNITKYVKQFFDRTDGEMLNASIQTENLLNFLRCNVRIWGIAHIPVTLELICSLWCDTDWSETTTLTITVVYDKMIEWICRRHLEKHNISSNQMTKEDVYQHLHKELAFLECLAFNAMERKTIIISPIILRIALKQSECSLQHQSHLLNIGVLKSLDYKPIGTILEADKNHYFVHLSFQEYFTARYLFISALPITLAYEDLIQLHITALIKKAGYLRCSVLWPLARLAAKAATNEIIHRLINLLDDTNNEVRKRACYTLGRMGDKAATNEVIHRVISLLDDTDSKVKESACHVLLTMGGKAVTDEVVSKIFVMFSYGEIGIWAIQSMLTNIFGSLSWYALTVDKDTITVYGSEVPVQLPLPNEELGQTLRNYFVNWPEESLQSYNRVVN</sequence>
<reference evidence="9" key="1">
    <citation type="submission" date="2021-02" db="EMBL/GenBank/DDBJ databases">
        <authorList>
            <person name="Nowell W R."/>
        </authorList>
    </citation>
    <scope>NUCLEOTIDE SEQUENCE</scope>
</reference>
<gene>
    <name evidence="8" type="ORF">IZO911_LOCUS32643</name>
    <name evidence="9" type="ORF">KXQ929_LOCUS10425</name>
</gene>
<dbReference type="AlphaFoldDB" id="A0A818U2P4"/>
<keyword evidence="6" id="KW-0520">NAD</keyword>
<accession>A0A818U2P4</accession>
<dbReference type="Gene3D" id="3.90.176.10">
    <property type="entry name" value="Toxin ADP-ribosyltransferase, Chain A, domain 1"/>
    <property type="match status" value="1"/>
</dbReference>
<dbReference type="Gene3D" id="1.25.10.10">
    <property type="entry name" value="Leucine-rich Repeat Variant"/>
    <property type="match status" value="1"/>
</dbReference>
<dbReference type="PROSITE" id="PS51996">
    <property type="entry name" value="TR_MART"/>
    <property type="match status" value="1"/>
</dbReference>
<evidence type="ECO:0000313" key="8">
    <source>
        <dbReference type="EMBL" id="CAF1275040.1"/>
    </source>
</evidence>
<dbReference type="Proteomes" id="UP000663868">
    <property type="component" value="Unassembled WGS sequence"/>
</dbReference>
<evidence type="ECO:0000259" key="7">
    <source>
        <dbReference type="PROSITE" id="PS50837"/>
    </source>
</evidence>
<keyword evidence="2 6" id="KW-0328">Glycosyltransferase</keyword>
<dbReference type="PROSITE" id="PS50837">
    <property type="entry name" value="NACHT"/>
    <property type="match status" value="1"/>
</dbReference>
<evidence type="ECO:0000256" key="2">
    <source>
        <dbReference type="ARBA" id="ARBA00022676"/>
    </source>
</evidence>
<comment type="catalytic activity">
    <reaction evidence="5 6">
        <text>L-arginyl-[protein] + NAD(+) = N(omega)-(ADP-D-ribosyl)-L-arginyl-[protein] + nicotinamide + H(+)</text>
        <dbReference type="Rhea" id="RHEA:19149"/>
        <dbReference type="Rhea" id="RHEA-COMP:10532"/>
        <dbReference type="Rhea" id="RHEA-COMP:15087"/>
        <dbReference type="ChEBI" id="CHEBI:15378"/>
        <dbReference type="ChEBI" id="CHEBI:17154"/>
        <dbReference type="ChEBI" id="CHEBI:29965"/>
        <dbReference type="ChEBI" id="CHEBI:57540"/>
        <dbReference type="ChEBI" id="CHEBI:142554"/>
        <dbReference type="EC" id="2.4.2.31"/>
    </reaction>
</comment>
<dbReference type="SUPFAM" id="SSF48371">
    <property type="entry name" value="ARM repeat"/>
    <property type="match status" value="1"/>
</dbReference>
<dbReference type="Pfam" id="PF13646">
    <property type="entry name" value="HEAT_2"/>
    <property type="match status" value="1"/>
</dbReference>
<dbReference type="Gene3D" id="3.40.50.300">
    <property type="entry name" value="P-loop containing nucleotide triphosphate hydrolases"/>
    <property type="match status" value="1"/>
</dbReference>
<dbReference type="Pfam" id="PF05729">
    <property type="entry name" value="NACHT"/>
    <property type="match status" value="1"/>
</dbReference>
<dbReference type="PANTHER" id="PTHR46312">
    <property type="entry name" value="NACHT DOMAIN-CONTAINING PROTEIN"/>
    <property type="match status" value="1"/>
</dbReference>
<proteinExistence type="inferred from homology"/>
<dbReference type="EMBL" id="CAJNOE010000572">
    <property type="protein sequence ID" value="CAF1275040.1"/>
    <property type="molecule type" value="Genomic_DNA"/>
</dbReference>
<dbReference type="GO" id="GO:0106274">
    <property type="term" value="F:NAD+-protein-arginine ADP-ribosyltransferase activity"/>
    <property type="evidence" value="ECO:0007669"/>
    <property type="project" value="UniProtKB-EC"/>
</dbReference>
<dbReference type="InterPro" id="IPR016024">
    <property type="entry name" value="ARM-type_fold"/>
</dbReference>
<feature type="domain" description="NACHT" evidence="7">
    <location>
        <begin position="316"/>
        <end position="442"/>
    </location>
</feature>
<evidence type="ECO:0000313" key="9">
    <source>
        <dbReference type="EMBL" id="CAF3692059.1"/>
    </source>
</evidence>
<protein>
    <recommendedName>
        <fullName evidence="6">NAD(P)(+)--arginine ADP-ribosyltransferase</fullName>
        <ecNumber evidence="6">2.4.2.31</ecNumber>
    </recommendedName>
    <alternativeName>
        <fullName evidence="6">Mono(ADP-ribosyl)transferase</fullName>
    </alternativeName>
</protein>
<evidence type="ECO:0000256" key="5">
    <source>
        <dbReference type="ARBA" id="ARBA00047597"/>
    </source>
</evidence>
<comment type="caution">
    <text evidence="9">The sequence shown here is derived from an EMBL/GenBank/DDBJ whole genome shotgun (WGS) entry which is preliminary data.</text>
</comment>
<dbReference type="SUPFAM" id="SSF52540">
    <property type="entry name" value="P-loop containing nucleoside triphosphate hydrolases"/>
    <property type="match status" value="1"/>
</dbReference>
<comment type="similarity">
    <text evidence="1 6">Belongs to the Arg-specific ADP-ribosyltransferase family.</text>
</comment>
<organism evidence="9 10">
    <name type="scientific">Adineta steineri</name>
    <dbReference type="NCBI Taxonomy" id="433720"/>
    <lineage>
        <taxon>Eukaryota</taxon>
        <taxon>Metazoa</taxon>
        <taxon>Spiralia</taxon>
        <taxon>Gnathifera</taxon>
        <taxon>Rotifera</taxon>
        <taxon>Eurotatoria</taxon>
        <taxon>Bdelloidea</taxon>
        <taxon>Adinetida</taxon>
        <taxon>Adinetidae</taxon>
        <taxon>Adineta</taxon>
    </lineage>
</organism>